<feature type="transmembrane region" description="Helical" evidence="11">
    <location>
        <begin position="46"/>
        <end position="69"/>
    </location>
</feature>
<dbReference type="Gene3D" id="1.10.287.3510">
    <property type="match status" value="1"/>
</dbReference>
<name>B2CKV3_9ARAC</name>
<dbReference type="InterPro" id="IPR039428">
    <property type="entry name" value="NUOK/Mnh_C1-like"/>
</dbReference>
<dbReference type="Pfam" id="PF00420">
    <property type="entry name" value="Oxidored_q2"/>
    <property type="match status" value="1"/>
</dbReference>
<geneLocation type="mitochondrion" evidence="12"/>
<comment type="similarity">
    <text evidence="2">Belongs to the complex I subunit 4L family.</text>
</comment>
<evidence type="ECO:0000256" key="9">
    <source>
        <dbReference type="ARBA" id="ARBA00031586"/>
    </source>
</evidence>
<protein>
    <recommendedName>
        <fullName evidence="3">NADH-ubiquinone oxidoreductase chain 4L</fullName>
    </recommendedName>
    <alternativeName>
        <fullName evidence="9">NADH dehydrogenase subunit 4L</fullName>
    </alternativeName>
</protein>
<keyword evidence="8 11" id="KW-0472">Membrane</keyword>
<comment type="catalytic activity">
    <reaction evidence="10">
        <text>a ubiquinone + NADH + 5 H(+)(in) = a ubiquinol + NAD(+) + 4 H(+)(out)</text>
        <dbReference type="Rhea" id="RHEA:29091"/>
        <dbReference type="Rhea" id="RHEA-COMP:9565"/>
        <dbReference type="Rhea" id="RHEA-COMP:9566"/>
        <dbReference type="ChEBI" id="CHEBI:15378"/>
        <dbReference type="ChEBI" id="CHEBI:16389"/>
        <dbReference type="ChEBI" id="CHEBI:17976"/>
        <dbReference type="ChEBI" id="CHEBI:57540"/>
        <dbReference type="ChEBI" id="CHEBI:57945"/>
        <dbReference type="EC" id="7.1.1.2"/>
    </reaction>
</comment>
<evidence type="ECO:0000256" key="5">
    <source>
        <dbReference type="ARBA" id="ARBA00022967"/>
    </source>
</evidence>
<keyword evidence="7" id="KW-0520">NAD</keyword>
<evidence type="ECO:0000256" key="7">
    <source>
        <dbReference type="ARBA" id="ARBA00023027"/>
    </source>
</evidence>
<dbReference type="AlphaFoldDB" id="B2CKV3"/>
<keyword evidence="12" id="KW-0496">Mitochondrion</keyword>
<accession>B2CKV3</accession>
<feature type="transmembrane region" description="Helical" evidence="11">
    <location>
        <begin position="21"/>
        <end position="40"/>
    </location>
</feature>
<evidence type="ECO:0000256" key="3">
    <source>
        <dbReference type="ARBA" id="ARBA00016612"/>
    </source>
</evidence>
<evidence type="ECO:0000256" key="2">
    <source>
        <dbReference type="ARBA" id="ARBA00010519"/>
    </source>
</evidence>
<organism evidence="12">
    <name type="scientific">Calisoga longitarsis</name>
    <dbReference type="NCBI Taxonomy" id="394809"/>
    <lineage>
        <taxon>Eukaryota</taxon>
        <taxon>Metazoa</taxon>
        <taxon>Ecdysozoa</taxon>
        <taxon>Arthropoda</taxon>
        <taxon>Chelicerata</taxon>
        <taxon>Arachnida</taxon>
        <taxon>Araneae</taxon>
        <taxon>Mygalomorphae</taxon>
        <taxon>Avicularoidea</taxon>
        <taxon>Nemesiidae</taxon>
        <taxon>Calisoga</taxon>
    </lineage>
</organism>
<evidence type="ECO:0000256" key="11">
    <source>
        <dbReference type="SAM" id="Phobius"/>
    </source>
</evidence>
<keyword evidence="6 11" id="KW-1133">Transmembrane helix</keyword>
<dbReference type="GO" id="GO:0016020">
    <property type="term" value="C:membrane"/>
    <property type="evidence" value="ECO:0007669"/>
    <property type="project" value="UniProtKB-SubCell"/>
</dbReference>
<keyword evidence="5" id="KW-1278">Translocase</keyword>
<comment type="subcellular location">
    <subcellularLocation>
        <location evidence="1">Membrane</location>
        <topology evidence="1">Multi-pass membrane protein</topology>
    </subcellularLocation>
</comment>
<dbReference type="GO" id="GO:0008137">
    <property type="term" value="F:NADH dehydrogenase (ubiquinone) activity"/>
    <property type="evidence" value="ECO:0007669"/>
    <property type="project" value="UniProtKB-EC"/>
</dbReference>
<sequence length="86" mass="9346">MLISSIISISIISILWWRHNIIAMLISLELLLLSCLMAMILSSNSYAILILPFLTIMVSSSTIGLSLLVSISRLSPPSSSLINLTS</sequence>
<evidence type="ECO:0000256" key="8">
    <source>
        <dbReference type="ARBA" id="ARBA00023136"/>
    </source>
</evidence>
<keyword evidence="4 11" id="KW-0812">Transmembrane</keyword>
<proteinExistence type="inferred from homology"/>
<evidence type="ECO:0000256" key="10">
    <source>
        <dbReference type="ARBA" id="ARBA00049551"/>
    </source>
</evidence>
<gene>
    <name evidence="12" type="primary">ND4L</name>
</gene>
<evidence type="ECO:0000256" key="1">
    <source>
        <dbReference type="ARBA" id="ARBA00004141"/>
    </source>
</evidence>
<dbReference type="EMBL" id="EU523754">
    <property type="protein sequence ID" value="ACA62665.1"/>
    <property type="molecule type" value="Genomic_DNA"/>
</dbReference>
<evidence type="ECO:0000256" key="4">
    <source>
        <dbReference type="ARBA" id="ARBA00022692"/>
    </source>
</evidence>
<reference evidence="12" key="1">
    <citation type="journal article" date="2008" name="Mol. Biol. Evol.">
        <title>Parallel evolution of truncated transfer RNA genes in arachnid mitochondrial genomes.</title>
        <authorList>
            <person name="Masta S.E."/>
            <person name="Boore J.L."/>
        </authorList>
    </citation>
    <scope>NUCLEOTIDE SEQUENCE</scope>
</reference>
<evidence type="ECO:0000256" key="6">
    <source>
        <dbReference type="ARBA" id="ARBA00022989"/>
    </source>
</evidence>
<evidence type="ECO:0000313" key="12">
    <source>
        <dbReference type="EMBL" id="ACA62665.1"/>
    </source>
</evidence>